<feature type="compositionally biased region" description="Polar residues" evidence="1">
    <location>
        <begin position="178"/>
        <end position="197"/>
    </location>
</feature>
<dbReference type="Proteomes" id="UP001174909">
    <property type="component" value="Unassembled WGS sequence"/>
</dbReference>
<evidence type="ECO:0000256" key="1">
    <source>
        <dbReference type="SAM" id="MobiDB-lite"/>
    </source>
</evidence>
<feature type="domain" description="PiggyBac transposable element-derived protein" evidence="2">
    <location>
        <begin position="2"/>
        <end position="178"/>
    </location>
</feature>
<evidence type="ECO:0000259" key="2">
    <source>
        <dbReference type="Pfam" id="PF13843"/>
    </source>
</evidence>
<dbReference type="EMBL" id="CASHTH010001440">
    <property type="protein sequence ID" value="CAI8015398.1"/>
    <property type="molecule type" value="Genomic_DNA"/>
</dbReference>
<name>A0AA35WBM4_GEOBA</name>
<protein>
    <submittedName>
        <fullName evidence="3">PiggyBac transposable element-derived protein 4</fullName>
    </submittedName>
</protein>
<evidence type="ECO:0000313" key="3">
    <source>
        <dbReference type="EMBL" id="CAI8015398.1"/>
    </source>
</evidence>
<dbReference type="AlphaFoldDB" id="A0AA35WBM4"/>
<evidence type="ECO:0000313" key="4">
    <source>
        <dbReference type="Proteomes" id="UP001174909"/>
    </source>
</evidence>
<dbReference type="Pfam" id="PF13843">
    <property type="entry name" value="DDE_Tnp_1_7"/>
    <property type="match status" value="1"/>
</dbReference>
<dbReference type="PANTHER" id="PTHR46599:SF3">
    <property type="entry name" value="PIGGYBAC TRANSPOSABLE ELEMENT-DERIVED PROTEIN 4"/>
    <property type="match status" value="1"/>
</dbReference>
<sequence>MILKFLHLNDNFCYIPEGQPGHDPLYKLRPLLDPLIVNFQASYTLHRELSLDEARWVSRGGCFSYSTYPKRPTKWGMKAYVLADSCTGYVYNWRLYTGKDKSLDVGERNHSHAIVVVLLKGLEGRGHHVYTENYYSGHALFSELHDLGFGACGTVRVNRRGLPPEMKTTLAKGDTISAQVDDSDGSQVDGQKASVNAQHHPRQLHDNKGLFATAAVSSFPPLVLTRAFEIEQKLQHSSYVNLDCSQSGSDAIKLASLLIQTSENSSLKNVDLQKYFHYAAFLFRCCSKI</sequence>
<accession>A0AA35WBM4</accession>
<organism evidence="3 4">
    <name type="scientific">Geodia barretti</name>
    <name type="common">Barrett's horny sponge</name>
    <dbReference type="NCBI Taxonomy" id="519541"/>
    <lineage>
        <taxon>Eukaryota</taxon>
        <taxon>Metazoa</taxon>
        <taxon>Porifera</taxon>
        <taxon>Demospongiae</taxon>
        <taxon>Heteroscleromorpha</taxon>
        <taxon>Tetractinellida</taxon>
        <taxon>Astrophorina</taxon>
        <taxon>Geodiidae</taxon>
        <taxon>Geodia</taxon>
    </lineage>
</organism>
<dbReference type="InterPro" id="IPR029526">
    <property type="entry name" value="PGBD"/>
</dbReference>
<keyword evidence="4" id="KW-1185">Reference proteome</keyword>
<reference evidence="3" key="1">
    <citation type="submission" date="2023-03" db="EMBL/GenBank/DDBJ databases">
        <authorList>
            <person name="Steffen K."/>
            <person name="Cardenas P."/>
        </authorList>
    </citation>
    <scope>NUCLEOTIDE SEQUENCE</scope>
</reference>
<proteinExistence type="predicted"/>
<comment type="caution">
    <text evidence="3">The sequence shown here is derived from an EMBL/GenBank/DDBJ whole genome shotgun (WGS) entry which is preliminary data.</text>
</comment>
<gene>
    <name evidence="3" type="ORF">GBAR_LOCUS9532</name>
</gene>
<dbReference type="PANTHER" id="PTHR46599">
    <property type="entry name" value="PIGGYBAC TRANSPOSABLE ELEMENT-DERIVED PROTEIN 4"/>
    <property type="match status" value="1"/>
</dbReference>
<feature type="region of interest" description="Disordered" evidence="1">
    <location>
        <begin position="178"/>
        <end position="200"/>
    </location>
</feature>